<dbReference type="AlphaFoldDB" id="Z9JWC3"/>
<comment type="caution">
    <text evidence="1">The sequence shown here is derived from an EMBL/GenBank/DDBJ whole genome shotgun (WGS) entry which is preliminary data.</text>
</comment>
<dbReference type="Proteomes" id="UP000023067">
    <property type="component" value="Unassembled WGS sequence"/>
</dbReference>
<sequence>MPITSLQWFPKRFSPGDMDASGGDRLLGKTELSRLAVLIREMAQNSWDARLPERQPVFGVSLRRTNFRYRDSLAELIREGRLGDLGGLVRNAGFRVLEIYDRGTAGLDGPADLSPVGKGASARFQDLILKFGVPHNNGSTGGTYGFGKTAAFAYSGIGTVVYWTRCRNSEGHLEDRFIVSAFSDSYEDAGVQYTGRHWWGRLTEEGDSILPIVGEEATELGERFFETGFAPGETGTSMLILDPLVTDPDDMEDAEREPLDRHRSDAGEVERDFARRARHVIRANLWPKMIAETPASGVPMEIRLHVNGEPIDLGSPEAAVLAHWGAGLNAIRRFRAGGRNESASPTNVPITVLEIKRYDKVIGHLALVRRIPNLEIIQGHVEDDDLDPSRTDARLQRIALMRGQAELVVTTVDWVGREPFEGMDWLAVYKSADEFDQMYADAEPPAHDSWVTDGSSSEAAKIVRHTRTRVKQLITRELYPETTNEEASAPRIAMATGALSRRLGAILPAAAPTMPAVREGGGAGRRRATTCARWVVEAEPPRLISTDAAGRQRQEVEFQLSGGTEPVGTVRLSVSLLGDEGLHELVPPEELDIEWGEGLAGNGAYAHVPAGSTGVVRFSGAPRRAMRVELTAGGIDGRS</sequence>
<evidence type="ECO:0000313" key="1">
    <source>
        <dbReference type="EMBL" id="EWS82323.1"/>
    </source>
</evidence>
<protein>
    <submittedName>
        <fullName evidence="1">MerR family transcriptional regulator</fullName>
    </submittedName>
</protein>
<name>Z9JWC3_9MICO</name>
<accession>Z9JWC3</accession>
<keyword evidence="2" id="KW-1185">Reference proteome</keyword>
<proteinExistence type="predicted"/>
<dbReference type="STRING" id="396014.BF93_11970"/>
<evidence type="ECO:0000313" key="2">
    <source>
        <dbReference type="Proteomes" id="UP000023067"/>
    </source>
</evidence>
<dbReference type="PATRIC" id="fig|396014.3.peg.901"/>
<dbReference type="EMBL" id="JDYK01000003">
    <property type="protein sequence ID" value="EWS82323.1"/>
    <property type="molecule type" value="Genomic_DNA"/>
</dbReference>
<reference evidence="1 2" key="1">
    <citation type="submission" date="2014-02" db="EMBL/GenBank/DDBJ databases">
        <title>Genome sequence of Brachybacterium phenoliresistens strain W13A50.</title>
        <authorList>
            <person name="Wang X."/>
        </authorList>
    </citation>
    <scope>NUCLEOTIDE SEQUENCE [LARGE SCALE GENOMIC DNA]</scope>
    <source>
        <strain evidence="1 2">W13A50</strain>
    </source>
</reference>
<gene>
    <name evidence="1" type="ORF">BF93_11970</name>
</gene>
<dbReference type="HOGENOM" id="CLU_022531_0_0_11"/>
<dbReference type="eggNOG" id="ENOG502Z9CS">
    <property type="taxonomic scope" value="Bacteria"/>
</dbReference>
<organism evidence="1 2">
    <name type="scientific">Brachybacterium phenoliresistens</name>
    <dbReference type="NCBI Taxonomy" id="396014"/>
    <lineage>
        <taxon>Bacteria</taxon>
        <taxon>Bacillati</taxon>
        <taxon>Actinomycetota</taxon>
        <taxon>Actinomycetes</taxon>
        <taxon>Micrococcales</taxon>
        <taxon>Dermabacteraceae</taxon>
        <taxon>Brachybacterium</taxon>
    </lineage>
</organism>